<evidence type="ECO:0000256" key="2">
    <source>
        <dbReference type="SAM" id="MobiDB-lite"/>
    </source>
</evidence>
<dbReference type="Gene3D" id="3.40.50.790">
    <property type="match status" value="1"/>
</dbReference>
<feature type="compositionally biased region" description="Basic and acidic residues" evidence="2">
    <location>
        <begin position="32"/>
        <end position="56"/>
    </location>
</feature>
<dbReference type="Gene3D" id="3.30.190.20">
    <property type="match status" value="1"/>
</dbReference>
<proteinExistence type="predicted"/>
<dbReference type="InterPro" id="IPR028364">
    <property type="entry name" value="Ribosomal_uL1/biogenesis"/>
</dbReference>
<feature type="compositionally biased region" description="Basic and acidic residues" evidence="2">
    <location>
        <begin position="466"/>
        <end position="475"/>
    </location>
</feature>
<feature type="coiled-coil region" evidence="1">
    <location>
        <begin position="142"/>
        <end position="169"/>
    </location>
</feature>
<dbReference type="AlphaFoldDB" id="A0AA88LAR6"/>
<keyword evidence="1" id="KW-0175">Coiled coil</keyword>
<evidence type="ECO:0000256" key="1">
    <source>
        <dbReference type="SAM" id="Coils"/>
    </source>
</evidence>
<feature type="compositionally biased region" description="Basic residues" evidence="2">
    <location>
        <begin position="476"/>
        <end position="487"/>
    </location>
</feature>
<evidence type="ECO:0000313" key="4">
    <source>
        <dbReference type="Proteomes" id="UP001187531"/>
    </source>
</evidence>
<protein>
    <submittedName>
        <fullName evidence="3">Uncharacterized protein</fullName>
    </submittedName>
</protein>
<accession>A0AA88LAR6</accession>
<dbReference type="Pfam" id="PF00687">
    <property type="entry name" value="Ribosomal_L1"/>
    <property type="match status" value="1"/>
</dbReference>
<dbReference type="SUPFAM" id="SSF56808">
    <property type="entry name" value="Ribosomal protein L1"/>
    <property type="match status" value="1"/>
</dbReference>
<gene>
    <name evidence="3" type="ORF">QYM36_008864</name>
</gene>
<organism evidence="3 4">
    <name type="scientific">Artemia franciscana</name>
    <name type="common">Brine shrimp</name>
    <name type="synonym">Artemia sanfranciscana</name>
    <dbReference type="NCBI Taxonomy" id="6661"/>
    <lineage>
        <taxon>Eukaryota</taxon>
        <taxon>Metazoa</taxon>
        <taxon>Ecdysozoa</taxon>
        <taxon>Arthropoda</taxon>
        <taxon>Crustacea</taxon>
        <taxon>Branchiopoda</taxon>
        <taxon>Anostraca</taxon>
        <taxon>Artemiidae</taxon>
        <taxon>Artemia</taxon>
    </lineage>
</organism>
<evidence type="ECO:0000313" key="3">
    <source>
        <dbReference type="EMBL" id="KAK2714450.1"/>
    </source>
</evidence>
<comment type="caution">
    <text evidence="3">The sequence shown here is derived from an EMBL/GenBank/DDBJ whole genome shotgun (WGS) entry which is preliminary data.</text>
</comment>
<feature type="region of interest" description="Disordered" evidence="2">
    <location>
        <begin position="369"/>
        <end position="508"/>
    </location>
</feature>
<reference evidence="3" key="1">
    <citation type="submission" date="2023-07" db="EMBL/GenBank/DDBJ databases">
        <title>Chromosome-level genome assembly of Artemia franciscana.</title>
        <authorList>
            <person name="Jo E."/>
        </authorList>
    </citation>
    <scope>NUCLEOTIDE SEQUENCE</scope>
    <source>
        <tissue evidence="3">Whole body</tissue>
    </source>
</reference>
<sequence length="508" mass="57804">MAVATGKMAPSKKKLKTKTKPEQIKAQRKKMKTEEKGGRIFSKKMDKSPKAKKSEEKTRIFIGKGAGAQLVNREQVQACVETLFESLKKSDKNKEELFSDNPSPVYLQLSAIRIPGGEERLVKFLLPHNPRSGDSEACLVIKDKERDLKKDHEENVEAFKAKLEAAEASSLLSEVISLRQLKVEYNVFEAKRKLCQRFDTVLVDESIYFRSSTFFGKYFYGRNKFPIPVELDDNNLKESIEVGLKSTVMSIKTTGSTVDLQIGNTGMKDEDLTENIFSVVRELNDKYPGSFSNIRSLFLHTHGSLSIPLYVSLVPRSMVKNLQLESKIKQSTVVGDVSTLPPGKMVAIEPTGTVRVLKNPFYKPTAFDRGELFTPEQEEEKNDEDEDDEEERIRLKKKRRTSKGAVKPGNDKVKVNTSIGEEPKEEIDLNLDESDAEVDLEEEKYISAMMRRKGEEPSTEEEEEKEPIKAKEQLPNRKKKQVVKKQKMQTSKKEEKNKKKSLNKNKKS</sequence>
<name>A0AA88LAR6_ARTSF</name>
<feature type="compositionally biased region" description="Acidic residues" evidence="2">
    <location>
        <begin position="376"/>
        <end position="390"/>
    </location>
</feature>
<feature type="compositionally biased region" description="Acidic residues" evidence="2">
    <location>
        <begin position="423"/>
        <end position="442"/>
    </location>
</feature>
<dbReference type="CDD" id="cd00403">
    <property type="entry name" value="Ribosomal_L1"/>
    <property type="match status" value="1"/>
</dbReference>
<dbReference type="InterPro" id="IPR023674">
    <property type="entry name" value="Ribosomal_uL1-like"/>
</dbReference>
<keyword evidence="4" id="KW-1185">Reference proteome</keyword>
<feature type="region of interest" description="Disordered" evidence="2">
    <location>
        <begin position="1"/>
        <end position="56"/>
    </location>
</feature>
<feature type="compositionally biased region" description="Basic residues" evidence="2">
    <location>
        <begin position="498"/>
        <end position="508"/>
    </location>
</feature>
<dbReference type="Proteomes" id="UP001187531">
    <property type="component" value="Unassembled WGS sequence"/>
</dbReference>
<dbReference type="EMBL" id="JAVRJZ010000013">
    <property type="protein sequence ID" value="KAK2714449.1"/>
    <property type="molecule type" value="Genomic_DNA"/>
</dbReference>
<dbReference type="EMBL" id="JAVRJZ010000013">
    <property type="protein sequence ID" value="KAK2714450.1"/>
    <property type="molecule type" value="Genomic_DNA"/>
</dbReference>
<dbReference type="InterPro" id="IPR016095">
    <property type="entry name" value="Ribosomal_uL1_3-a/b-sand"/>
</dbReference>